<keyword evidence="2" id="KW-1185">Reference proteome</keyword>
<protein>
    <submittedName>
        <fullName evidence="1">Uncharacterized protein</fullName>
    </submittedName>
</protein>
<sequence length="144" mass="15432">MRHGLPTDSTWDYVANLAPESSQDPAELILEIGKGAGIYFSEDECVPNDASSGTERAVWTMLTEAGSDVVRRADLDSWHVFKTDTLVLVPNDLSAADWRRVAGEALRLTPREGGALAAADMPPLTPEQIWEAARILASAPGSVG</sequence>
<dbReference type="AlphaFoldDB" id="A0A3A5H9W6"/>
<gene>
    <name evidence="1" type="ORF">D4739_15185</name>
</gene>
<accession>A0A3A5H9W6</accession>
<dbReference type="RefSeq" id="WP_120061392.1">
    <property type="nucleotide sequence ID" value="NZ_QYRP01000002.1"/>
</dbReference>
<evidence type="ECO:0000313" key="1">
    <source>
        <dbReference type="EMBL" id="RJS47426.1"/>
    </source>
</evidence>
<evidence type="ECO:0000313" key="2">
    <source>
        <dbReference type="Proteomes" id="UP000276542"/>
    </source>
</evidence>
<organism evidence="1 2">
    <name type="scientific">Nocardioides cavernaquae</name>
    <dbReference type="NCBI Taxonomy" id="2321396"/>
    <lineage>
        <taxon>Bacteria</taxon>
        <taxon>Bacillati</taxon>
        <taxon>Actinomycetota</taxon>
        <taxon>Actinomycetes</taxon>
        <taxon>Propionibacteriales</taxon>
        <taxon>Nocardioidaceae</taxon>
        <taxon>Nocardioides</taxon>
    </lineage>
</organism>
<proteinExistence type="predicted"/>
<dbReference type="Proteomes" id="UP000276542">
    <property type="component" value="Unassembled WGS sequence"/>
</dbReference>
<comment type="caution">
    <text evidence="1">The sequence shown here is derived from an EMBL/GenBank/DDBJ whole genome shotgun (WGS) entry which is preliminary data.</text>
</comment>
<reference evidence="2" key="1">
    <citation type="submission" date="2018-09" db="EMBL/GenBank/DDBJ databases">
        <authorList>
            <person name="Zhu H."/>
        </authorList>
    </citation>
    <scope>NUCLEOTIDE SEQUENCE [LARGE SCALE GENOMIC DNA]</scope>
    <source>
        <strain evidence="2">K1W22B-1</strain>
    </source>
</reference>
<dbReference type="EMBL" id="QYRP01000002">
    <property type="protein sequence ID" value="RJS47426.1"/>
    <property type="molecule type" value="Genomic_DNA"/>
</dbReference>
<name>A0A3A5H9W6_9ACTN</name>